<evidence type="ECO:0000259" key="5">
    <source>
        <dbReference type="Pfam" id="PF00733"/>
    </source>
</evidence>
<gene>
    <name evidence="6" type="ORF">DJ013_13935</name>
</gene>
<dbReference type="Gene3D" id="3.40.50.620">
    <property type="entry name" value="HUPs"/>
    <property type="match status" value="2"/>
</dbReference>
<accession>A0A2Z4GDV3</accession>
<dbReference type="GO" id="GO:0004066">
    <property type="term" value="F:asparagine synthase (glutamine-hydrolyzing) activity"/>
    <property type="evidence" value="ECO:0007669"/>
    <property type="project" value="UniProtKB-EC"/>
</dbReference>
<organism evidence="6 7">
    <name type="scientific">Arcticibacterium luteifluviistationis</name>
    <dbReference type="NCBI Taxonomy" id="1784714"/>
    <lineage>
        <taxon>Bacteria</taxon>
        <taxon>Pseudomonadati</taxon>
        <taxon>Bacteroidota</taxon>
        <taxon>Cytophagia</taxon>
        <taxon>Cytophagales</taxon>
        <taxon>Leadbetterellaceae</taxon>
        <taxon>Arcticibacterium</taxon>
    </lineage>
</organism>
<evidence type="ECO:0000313" key="7">
    <source>
        <dbReference type="Proteomes" id="UP000249873"/>
    </source>
</evidence>
<evidence type="ECO:0000256" key="3">
    <source>
        <dbReference type="ARBA" id="ARBA00012737"/>
    </source>
</evidence>
<comment type="catalytic activity">
    <reaction evidence="4">
        <text>L-aspartate + L-glutamine + ATP + H2O = L-asparagine + L-glutamate + AMP + diphosphate + H(+)</text>
        <dbReference type="Rhea" id="RHEA:12228"/>
        <dbReference type="ChEBI" id="CHEBI:15377"/>
        <dbReference type="ChEBI" id="CHEBI:15378"/>
        <dbReference type="ChEBI" id="CHEBI:29985"/>
        <dbReference type="ChEBI" id="CHEBI:29991"/>
        <dbReference type="ChEBI" id="CHEBI:30616"/>
        <dbReference type="ChEBI" id="CHEBI:33019"/>
        <dbReference type="ChEBI" id="CHEBI:58048"/>
        <dbReference type="ChEBI" id="CHEBI:58359"/>
        <dbReference type="ChEBI" id="CHEBI:456215"/>
        <dbReference type="EC" id="6.3.5.4"/>
    </reaction>
</comment>
<dbReference type="InterPro" id="IPR006426">
    <property type="entry name" value="Asn_synth_AEB"/>
</dbReference>
<dbReference type="PANTHER" id="PTHR43284">
    <property type="entry name" value="ASPARAGINE SYNTHETASE (GLUTAMINE-HYDROLYZING)"/>
    <property type="match status" value="1"/>
</dbReference>
<reference evidence="6 7" key="1">
    <citation type="submission" date="2018-05" db="EMBL/GenBank/DDBJ databases">
        <title>Complete genome sequence of Arcticibacterium luteifluviistationis SM1504T, a cytophagaceae bacterium isolated from Arctic surface seawater.</title>
        <authorList>
            <person name="Li Y."/>
            <person name="Qin Q.-L."/>
        </authorList>
    </citation>
    <scope>NUCLEOTIDE SEQUENCE [LARGE SCALE GENOMIC DNA]</scope>
    <source>
        <strain evidence="6 7">SM1504</strain>
    </source>
</reference>
<sequence>MLRKLGYTMLGNGQSFQQFGQKPKVVDRAKESWLLDIYPERDFFSIDNLDEIEGEFSGLYFHKMKYSVDLFRDAFGVKSLYYYFKDDLLIASNELRSILACLPKMPEINKSEIAAYFDADSDNDFVKEATFFQDIKRVLPGQRLHFRAGQIESSFFWQPNFNRTESPEELVKKFRERLQYVTLQRTEKQEKVAANLSGGLDSSSLCSIISKESNANLKGIFFDSEGSASFEKKYAKEVADSGSFNMTEVVLEDDLYASIRKITRLTCKPESMIIPSAIFLPIMNAAALHGGHILVSGHGGDSTVGYGHAYVKTLISRFKFKKLREVLLNKWLLKDEDDAEPFEEYFIQQVFSQSKGSKAIMALKMFLSTQFSYALLWQKIKSNLKKTGNDSNAFPPILNDFSFEQSKPSALENWYKSIKQAHHFNYVKNSLLGLGTQSMETLDAMSRQYNLVSTYPFLDKELLSLAANVPSELNFQNGYLRGTLRDAMKGVLPENVRVRTRKAAFNDFAYDSFYKLETKCSPIFTDQHLLWQYVNKTAYEQHIARIKNENIPLNEKGADLWKSFKVIYLGIWLNEFYTS</sequence>
<dbReference type="SUPFAM" id="SSF52402">
    <property type="entry name" value="Adenine nucleotide alpha hydrolases-like"/>
    <property type="match status" value="1"/>
</dbReference>
<dbReference type="KEGG" id="als:DJ013_13935"/>
<dbReference type="InterPro" id="IPR051786">
    <property type="entry name" value="ASN_synthetase/amidase"/>
</dbReference>
<proteinExistence type="inferred from homology"/>
<dbReference type="InterPro" id="IPR014729">
    <property type="entry name" value="Rossmann-like_a/b/a_fold"/>
</dbReference>
<dbReference type="Pfam" id="PF00733">
    <property type="entry name" value="Asn_synthase"/>
    <property type="match status" value="1"/>
</dbReference>
<dbReference type="Proteomes" id="UP000249873">
    <property type="component" value="Chromosome"/>
</dbReference>
<evidence type="ECO:0000313" key="6">
    <source>
        <dbReference type="EMBL" id="AWV99205.1"/>
    </source>
</evidence>
<evidence type="ECO:0000256" key="1">
    <source>
        <dbReference type="ARBA" id="ARBA00005187"/>
    </source>
</evidence>
<dbReference type="InterPro" id="IPR001962">
    <property type="entry name" value="Asn_synthase"/>
</dbReference>
<dbReference type="SUPFAM" id="SSF56235">
    <property type="entry name" value="N-terminal nucleophile aminohydrolases (Ntn hydrolases)"/>
    <property type="match status" value="1"/>
</dbReference>
<name>A0A2Z4GDV3_9BACT</name>
<dbReference type="PANTHER" id="PTHR43284:SF1">
    <property type="entry name" value="ASPARAGINE SYNTHETASE"/>
    <property type="match status" value="1"/>
</dbReference>
<dbReference type="AlphaFoldDB" id="A0A2Z4GDV3"/>
<protein>
    <recommendedName>
        <fullName evidence="3">asparagine synthase (glutamine-hydrolyzing)</fullName>
        <ecNumber evidence="3">6.3.5.4</ecNumber>
    </recommendedName>
</protein>
<feature type="domain" description="Asparagine synthetase" evidence="5">
    <location>
        <begin position="174"/>
        <end position="527"/>
    </location>
</feature>
<comment type="similarity">
    <text evidence="2">Belongs to the asparagine synthetase family.</text>
</comment>
<dbReference type="OrthoDB" id="9763290at2"/>
<dbReference type="Gene3D" id="3.60.20.10">
    <property type="entry name" value="Glutamine Phosphoribosylpyrophosphate, subunit 1, domain 1"/>
    <property type="match status" value="1"/>
</dbReference>
<dbReference type="InterPro" id="IPR029055">
    <property type="entry name" value="Ntn_hydrolases_N"/>
</dbReference>
<comment type="pathway">
    <text evidence="1">Amino-acid biosynthesis; L-asparagine biosynthesis; L-asparagine from L-aspartate (L-Gln route): step 1/1.</text>
</comment>
<evidence type="ECO:0000256" key="4">
    <source>
        <dbReference type="ARBA" id="ARBA00048741"/>
    </source>
</evidence>
<dbReference type="PIRSF" id="PIRSF001589">
    <property type="entry name" value="Asn_synthetase_glu-h"/>
    <property type="match status" value="1"/>
</dbReference>
<keyword evidence="7" id="KW-1185">Reference proteome</keyword>
<dbReference type="GO" id="GO:0006529">
    <property type="term" value="P:asparagine biosynthetic process"/>
    <property type="evidence" value="ECO:0007669"/>
    <property type="project" value="InterPro"/>
</dbReference>
<dbReference type="EMBL" id="CP029480">
    <property type="protein sequence ID" value="AWV99205.1"/>
    <property type="molecule type" value="Genomic_DNA"/>
</dbReference>
<dbReference type="EC" id="6.3.5.4" evidence="3"/>
<evidence type="ECO:0000256" key="2">
    <source>
        <dbReference type="ARBA" id="ARBA00005752"/>
    </source>
</evidence>